<evidence type="ECO:0000256" key="8">
    <source>
        <dbReference type="ARBA" id="ARBA00024069"/>
    </source>
</evidence>
<gene>
    <name evidence="10 11" type="primary">plsX</name>
    <name evidence="11" type="ORF">LVJ81_03330</name>
</gene>
<dbReference type="PIRSF" id="PIRSF002465">
    <property type="entry name" value="Phsphlp_syn_PlsX"/>
    <property type="match status" value="1"/>
</dbReference>
<keyword evidence="4 10" id="KW-0808">Transferase</keyword>
<dbReference type="PANTHER" id="PTHR30100">
    <property type="entry name" value="FATTY ACID/PHOSPHOLIPID SYNTHESIS PROTEIN PLSX"/>
    <property type="match status" value="1"/>
</dbReference>
<dbReference type="NCBIfam" id="TIGR00182">
    <property type="entry name" value="plsX"/>
    <property type="match status" value="1"/>
</dbReference>
<evidence type="ECO:0000256" key="1">
    <source>
        <dbReference type="ARBA" id="ARBA00001232"/>
    </source>
</evidence>
<organism evidence="11 12">
    <name type="scientific">Vitreoscilla stercoraria</name>
    <dbReference type="NCBI Taxonomy" id="61"/>
    <lineage>
        <taxon>Bacteria</taxon>
        <taxon>Pseudomonadati</taxon>
        <taxon>Pseudomonadota</taxon>
        <taxon>Betaproteobacteria</taxon>
        <taxon>Neisseriales</taxon>
        <taxon>Neisseriaceae</taxon>
        <taxon>Vitreoscilla</taxon>
    </lineage>
</organism>
<dbReference type="Pfam" id="PF02504">
    <property type="entry name" value="FA_synthesis"/>
    <property type="match status" value="1"/>
</dbReference>
<dbReference type="PANTHER" id="PTHR30100:SF1">
    <property type="entry name" value="PHOSPHATE ACYLTRANSFERASE"/>
    <property type="match status" value="1"/>
</dbReference>
<keyword evidence="11" id="KW-0012">Acyltransferase</keyword>
<keyword evidence="3 10" id="KW-0444">Lipid biosynthesis</keyword>
<evidence type="ECO:0000256" key="6">
    <source>
        <dbReference type="ARBA" id="ARBA00023209"/>
    </source>
</evidence>
<comment type="pathway">
    <text evidence="10">Lipid metabolism; phospholipid metabolism.</text>
</comment>
<dbReference type="SUPFAM" id="SSF53659">
    <property type="entry name" value="Isocitrate/Isopropylmalate dehydrogenase-like"/>
    <property type="match status" value="1"/>
</dbReference>
<reference evidence="11" key="1">
    <citation type="submission" date="2021-12" db="EMBL/GenBank/DDBJ databases">
        <authorList>
            <person name="Veyrier F.J."/>
        </authorList>
    </citation>
    <scope>NUCLEOTIDE SEQUENCE</scope>
    <source>
        <strain evidence="11">SAG 1488-6</strain>
    </source>
</reference>
<dbReference type="Gene3D" id="3.40.718.10">
    <property type="entry name" value="Isopropylmalate Dehydrogenase"/>
    <property type="match status" value="1"/>
</dbReference>
<comment type="catalytic activity">
    <reaction evidence="1 10">
        <text>a fatty acyl-[ACP] + phosphate = an acyl phosphate + holo-[ACP]</text>
        <dbReference type="Rhea" id="RHEA:42292"/>
        <dbReference type="Rhea" id="RHEA-COMP:9685"/>
        <dbReference type="Rhea" id="RHEA-COMP:14125"/>
        <dbReference type="ChEBI" id="CHEBI:43474"/>
        <dbReference type="ChEBI" id="CHEBI:59918"/>
        <dbReference type="ChEBI" id="CHEBI:64479"/>
        <dbReference type="ChEBI" id="CHEBI:138651"/>
        <dbReference type="EC" id="2.3.1.274"/>
    </reaction>
</comment>
<dbReference type="GO" id="GO:0043811">
    <property type="term" value="F:phosphate:acyl-[acyl carrier protein] acyltransferase activity"/>
    <property type="evidence" value="ECO:0007669"/>
    <property type="project" value="UniProtKB-EC"/>
</dbReference>
<accession>A0ABY4ECA2</accession>
<dbReference type="Proteomes" id="UP000832034">
    <property type="component" value="Chromosome"/>
</dbReference>
<evidence type="ECO:0000256" key="10">
    <source>
        <dbReference type="HAMAP-Rule" id="MF_00019"/>
    </source>
</evidence>
<sequence length="340" mass="36071">MITIAVDAMGGDVGLNVTVPASVAFLERQKDVQVVMVGDETQLKQALASANAPMNRISIMHATQVVDMDEDPRSALRHKKDSSMRVAINQVKEGLAQAAVSAGNTGALMATAKFVLKTIDGIERPAIAKFLPALNGGLTCMLDLGANVDCTSDQLVQFAIMGSQLVQAVQPDMTEPRVGLLNIGSEDIKGTQVLKDAYQLLQQTPLNFIGNVEGDDIFAGEVEVIVADGFVGNVALKSIEGAVKMMAQVIKEEFNHSAMSKAQGLIAKPVLGQVKKRIDPRRFNGAIFLGLRGIVVKSHGGTDAVGFNYALQEAYHEAKADILTSIQKGVAAHLAPDQAI</sequence>
<keyword evidence="5 10" id="KW-0443">Lipid metabolism</keyword>
<proteinExistence type="inferred from homology"/>
<dbReference type="InterPro" id="IPR012281">
    <property type="entry name" value="Phospholipid_synth_PlsX-like"/>
</dbReference>
<evidence type="ECO:0000256" key="7">
    <source>
        <dbReference type="ARBA" id="ARBA00023264"/>
    </source>
</evidence>
<evidence type="ECO:0000256" key="5">
    <source>
        <dbReference type="ARBA" id="ARBA00023098"/>
    </source>
</evidence>
<comment type="function">
    <text evidence="10">Catalyzes the reversible formation of acyl-phosphate (acyl-PO(4)) from acyl-[acyl-carrier-protein] (acyl-ACP). This enzyme utilizes acyl-ACP as fatty acyl donor, but not acyl-CoA.</text>
</comment>
<dbReference type="InterPro" id="IPR003664">
    <property type="entry name" value="FA_synthesis"/>
</dbReference>
<name>A0ABY4ECA2_VITST</name>
<dbReference type="EMBL" id="CP091512">
    <property type="protein sequence ID" value="UOO93077.1"/>
    <property type="molecule type" value="Genomic_DNA"/>
</dbReference>
<evidence type="ECO:0000313" key="12">
    <source>
        <dbReference type="Proteomes" id="UP000832034"/>
    </source>
</evidence>
<dbReference type="HAMAP" id="MF_00019">
    <property type="entry name" value="PlsX"/>
    <property type="match status" value="1"/>
</dbReference>
<reference evidence="11" key="2">
    <citation type="journal article" date="2022" name="Res Sq">
        <title>Evolution of multicellular longitudinally dividing oral cavity symbionts (Neisseriaceae).</title>
        <authorList>
            <person name="Nyongesa S."/>
            <person name="Weber P."/>
            <person name="Bernet E."/>
            <person name="Pullido F."/>
            <person name="Nieckarz M."/>
            <person name="Delaby M."/>
            <person name="Nieves C."/>
            <person name="Viehboeck T."/>
            <person name="Krause N."/>
            <person name="Rivera-Millot A."/>
            <person name="Nakamura A."/>
            <person name="Vischer N."/>
            <person name="VanNieuwenhze M."/>
            <person name="Brun Y."/>
            <person name="Cava F."/>
            <person name="Bulgheresi S."/>
            <person name="Veyrier F."/>
        </authorList>
    </citation>
    <scope>NUCLEOTIDE SEQUENCE</scope>
    <source>
        <strain evidence="11">SAG 1488-6</strain>
    </source>
</reference>
<dbReference type="RefSeq" id="WP_026353620.1">
    <property type="nucleotide sequence ID" value="NZ_CP091512.1"/>
</dbReference>
<evidence type="ECO:0000256" key="9">
    <source>
        <dbReference type="ARBA" id="ARBA00046608"/>
    </source>
</evidence>
<keyword evidence="7 10" id="KW-1208">Phospholipid metabolism</keyword>
<comment type="subunit">
    <text evidence="9 10">Homodimer. Probably interacts with PlsY.</text>
</comment>
<keyword evidence="12" id="KW-1185">Reference proteome</keyword>
<keyword evidence="6 10" id="KW-0594">Phospholipid biosynthesis</keyword>
<comment type="subcellular location">
    <subcellularLocation>
        <location evidence="10">Cytoplasm</location>
    </subcellularLocation>
    <text evidence="10">Associated with the membrane possibly through PlsY.</text>
</comment>
<keyword evidence="2 10" id="KW-0963">Cytoplasm</keyword>
<dbReference type="EC" id="2.3.1.274" evidence="8 10"/>
<evidence type="ECO:0000313" key="11">
    <source>
        <dbReference type="EMBL" id="UOO93077.1"/>
    </source>
</evidence>
<evidence type="ECO:0000256" key="4">
    <source>
        <dbReference type="ARBA" id="ARBA00022679"/>
    </source>
</evidence>
<comment type="similarity">
    <text evidence="10">Belongs to the PlsX family.</text>
</comment>
<evidence type="ECO:0000256" key="3">
    <source>
        <dbReference type="ARBA" id="ARBA00022516"/>
    </source>
</evidence>
<protein>
    <recommendedName>
        <fullName evidence="8 10">Phosphate acyltransferase</fullName>
        <ecNumber evidence="8 10">2.3.1.274</ecNumber>
    </recommendedName>
    <alternativeName>
        <fullName evidence="10">Acyl-ACP phosphotransacylase</fullName>
    </alternativeName>
    <alternativeName>
        <fullName evidence="10">Acyl-[acyl-carrier-protein]--phosphate acyltransferase</fullName>
    </alternativeName>
    <alternativeName>
        <fullName evidence="10">Phosphate-acyl-ACP acyltransferase</fullName>
    </alternativeName>
</protein>
<evidence type="ECO:0000256" key="2">
    <source>
        <dbReference type="ARBA" id="ARBA00022490"/>
    </source>
</evidence>